<dbReference type="AlphaFoldDB" id="A0A5J5EQ15"/>
<organism evidence="1 2">
    <name type="scientific">Sphaerosporella brunnea</name>
    <dbReference type="NCBI Taxonomy" id="1250544"/>
    <lineage>
        <taxon>Eukaryota</taxon>
        <taxon>Fungi</taxon>
        <taxon>Dikarya</taxon>
        <taxon>Ascomycota</taxon>
        <taxon>Pezizomycotina</taxon>
        <taxon>Pezizomycetes</taxon>
        <taxon>Pezizales</taxon>
        <taxon>Pyronemataceae</taxon>
        <taxon>Sphaerosporella</taxon>
    </lineage>
</organism>
<proteinExistence type="predicted"/>
<dbReference type="EMBL" id="VXIS01000164">
    <property type="protein sequence ID" value="KAA8899657.1"/>
    <property type="molecule type" value="Genomic_DNA"/>
</dbReference>
<evidence type="ECO:0000313" key="1">
    <source>
        <dbReference type="EMBL" id="KAA8899657.1"/>
    </source>
</evidence>
<accession>A0A5J5EQ15</accession>
<name>A0A5J5EQ15_9PEZI</name>
<dbReference type="Proteomes" id="UP000326924">
    <property type="component" value="Unassembled WGS sequence"/>
</dbReference>
<dbReference type="InParanoid" id="A0A5J5EQ15"/>
<keyword evidence="2" id="KW-1185">Reference proteome</keyword>
<protein>
    <submittedName>
        <fullName evidence="1">Uncharacterized protein</fullName>
    </submittedName>
</protein>
<gene>
    <name evidence="1" type="ORF">FN846DRAFT_990048</name>
</gene>
<reference evidence="1 2" key="1">
    <citation type="submission" date="2019-09" db="EMBL/GenBank/DDBJ databases">
        <title>Draft genome of the ectomycorrhizal ascomycete Sphaerosporella brunnea.</title>
        <authorList>
            <consortium name="DOE Joint Genome Institute"/>
            <person name="Benucci G.M."/>
            <person name="Marozzi G."/>
            <person name="Antonielli L."/>
            <person name="Sanchez S."/>
            <person name="Marco P."/>
            <person name="Wang X."/>
            <person name="Falini L.B."/>
            <person name="Barry K."/>
            <person name="Haridas S."/>
            <person name="Lipzen A."/>
            <person name="Labutti K."/>
            <person name="Grigoriev I.V."/>
            <person name="Murat C."/>
            <person name="Martin F."/>
            <person name="Albertini E."/>
            <person name="Donnini D."/>
            <person name="Bonito G."/>
        </authorList>
    </citation>
    <scope>NUCLEOTIDE SEQUENCE [LARGE SCALE GENOMIC DNA]</scope>
    <source>
        <strain evidence="1 2">Sb_GMNB300</strain>
    </source>
</reference>
<dbReference type="OrthoDB" id="10262526at2759"/>
<evidence type="ECO:0000313" key="2">
    <source>
        <dbReference type="Proteomes" id="UP000326924"/>
    </source>
</evidence>
<comment type="caution">
    <text evidence="1">The sequence shown here is derived from an EMBL/GenBank/DDBJ whole genome shotgun (WGS) entry which is preliminary data.</text>
</comment>
<sequence length="461" mass="52026">MSLMPADLNVDRSAGYDGYPPRLPSSLPEPVDKLATFFCSDSLIDFLSRLFYAEIPPKMKINRVGYHSGPVGNWLEDFLRFLQDQKENFKLPLTSSEAFALVHEAFLDKDLPPPPLSGKIISDMLYALNVIFSFCEYPPGISITADDRSRAVLTSIDWNEVSKYLKAIERLGNMNYHPAAKDSRFISQANTDSAQGITVRRIVPDEYASTKEYGDETEVQLDDDPFECDPVEVARSEINAARFLATELSGAPSSDVLTSPTHEAGGYTDMIDGQVKSYSHGLINYHDLIILRLVKFLETFNLDDDVQLPCVHITTEKCMEINKGGPCPYRAHFYKLVTEATDESLGDCTFLNGCYNLPVCPYIHYRTLQPSERTTFYQRMNLPLEVTELVMDKGNGDFRAGVDLIQKAVRRAKPPAQWINARIQDFDLRILGTFTALLIDRHPVDYPYEVALQADVRRRCS</sequence>